<feature type="transmembrane region" description="Helical" evidence="1">
    <location>
        <begin position="71"/>
        <end position="88"/>
    </location>
</feature>
<proteinExistence type="predicted"/>
<reference evidence="2" key="2">
    <citation type="submission" date="2020-11" db="EMBL/GenBank/DDBJ databases">
        <authorList>
            <person name="McCartney M.A."/>
            <person name="Auch B."/>
            <person name="Kono T."/>
            <person name="Mallez S."/>
            <person name="Becker A."/>
            <person name="Gohl D.M."/>
            <person name="Silverstein K.A.T."/>
            <person name="Koren S."/>
            <person name="Bechman K.B."/>
            <person name="Herman A."/>
            <person name="Abrahante J.E."/>
            <person name="Garbe J."/>
        </authorList>
    </citation>
    <scope>NUCLEOTIDE SEQUENCE</scope>
    <source>
        <strain evidence="2">Duluth1</strain>
        <tissue evidence="2">Whole animal</tissue>
    </source>
</reference>
<sequence length="91" mass="10004">MTGYWKGSHCIKLKGKRMDGTSMLIRQCATSDWGSVCGLIKFDSKANNNFEDIDGCVETCESDGCNTATTPIYNIAIILSSVMFRIILAKN</sequence>
<gene>
    <name evidence="2" type="ORF">DPMN_032666</name>
</gene>
<dbReference type="EMBL" id="JAIWYP010000002">
    <property type="protein sequence ID" value="KAH3869497.1"/>
    <property type="molecule type" value="Genomic_DNA"/>
</dbReference>
<protein>
    <recommendedName>
        <fullName evidence="4">Protein quiver</fullName>
    </recommendedName>
</protein>
<dbReference type="AlphaFoldDB" id="A0A9D4M267"/>
<keyword evidence="1" id="KW-0812">Transmembrane</keyword>
<evidence type="ECO:0000313" key="3">
    <source>
        <dbReference type="Proteomes" id="UP000828390"/>
    </source>
</evidence>
<dbReference type="Proteomes" id="UP000828390">
    <property type="component" value="Unassembled WGS sequence"/>
</dbReference>
<reference evidence="2" key="1">
    <citation type="journal article" date="2019" name="bioRxiv">
        <title>The Genome of the Zebra Mussel, Dreissena polymorpha: A Resource for Invasive Species Research.</title>
        <authorList>
            <person name="McCartney M.A."/>
            <person name="Auch B."/>
            <person name="Kono T."/>
            <person name="Mallez S."/>
            <person name="Zhang Y."/>
            <person name="Obille A."/>
            <person name="Becker A."/>
            <person name="Abrahante J.E."/>
            <person name="Garbe J."/>
            <person name="Badalamenti J.P."/>
            <person name="Herman A."/>
            <person name="Mangelson H."/>
            <person name="Liachko I."/>
            <person name="Sullivan S."/>
            <person name="Sone E.D."/>
            <person name="Koren S."/>
            <person name="Silverstein K.A.T."/>
            <person name="Beckman K.B."/>
            <person name="Gohl D.M."/>
        </authorList>
    </citation>
    <scope>NUCLEOTIDE SEQUENCE</scope>
    <source>
        <strain evidence="2">Duluth1</strain>
        <tissue evidence="2">Whole animal</tissue>
    </source>
</reference>
<keyword evidence="1" id="KW-1133">Transmembrane helix</keyword>
<keyword evidence="3" id="KW-1185">Reference proteome</keyword>
<evidence type="ECO:0000256" key="1">
    <source>
        <dbReference type="SAM" id="Phobius"/>
    </source>
</evidence>
<evidence type="ECO:0008006" key="4">
    <source>
        <dbReference type="Google" id="ProtNLM"/>
    </source>
</evidence>
<evidence type="ECO:0000313" key="2">
    <source>
        <dbReference type="EMBL" id="KAH3869497.1"/>
    </source>
</evidence>
<keyword evidence="1" id="KW-0472">Membrane</keyword>
<name>A0A9D4M267_DREPO</name>
<accession>A0A9D4M267</accession>
<organism evidence="2 3">
    <name type="scientific">Dreissena polymorpha</name>
    <name type="common">Zebra mussel</name>
    <name type="synonym">Mytilus polymorpha</name>
    <dbReference type="NCBI Taxonomy" id="45954"/>
    <lineage>
        <taxon>Eukaryota</taxon>
        <taxon>Metazoa</taxon>
        <taxon>Spiralia</taxon>
        <taxon>Lophotrochozoa</taxon>
        <taxon>Mollusca</taxon>
        <taxon>Bivalvia</taxon>
        <taxon>Autobranchia</taxon>
        <taxon>Heteroconchia</taxon>
        <taxon>Euheterodonta</taxon>
        <taxon>Imparidentia</taxon>
        <taxon>Neoheterodontei</taxon>
        <taxon>Myida</taxon>
        <taxon>Dreissenoidea</taxon>
        <taxon>Dreissenidae</taxon>
        <taxon>Dreissena</taxon>
    </lineage>
</organism>
<comment type="caution">
    <text evidence="2">The sequence shown here is derived from an EMBL/GenBank/DDBJ whole genome shotgun (WGS) entry which is preliminary data.</text>
</comment>